<keyword evidence="2" id="KW-0812">Transmembrane</keyword>
<organism evidence="3 4">
    <name type="scientific">Ureibacillus massiliensis 4400831 = CIP 108448 = CCUG 49529</name>
    <dbReference type="NCBI Taxonomy" id="1211035"/>
    <lineage>
        <taxon>Bacteria</taxon>
        <taxon>Bacillati</taxon>
        <taxon>Bacillota</taxon>
        <taxon>Bacilli</taxon>
        <taxon>Bacillales</taxon>
        <taxon>Caryophanaceae</taxon>
        <taxon>Ureibacillus</taxon>
    </lineage>
</organism>
<dbReference type="PANTHER" id="PTHR40278">
    <property type="entry name" value="DNA UTILIZATION PROTEIN HOFN"/>
    <property type="match status" value="1"/>
</dbReference>
<dbReference type="Proteomes" id="UP000030595">
    <property type="component" value="Unassembled WGS sequence"/>
</dbReference>
<dbReference type="OrthoDB" id="2971140at2"/>
<gene>
    <name evidence="3" type="ORF">CD30_07390</name>
</gene>
<dbReference type="Pfam" id="PF05137">
    <property type="entry name" value="PilN"/>
    <property type="match status" value="1"/>
</dbReference>
<keyword evidence="2" id="KW-0472">Membrane</keyword>
<name>A0A0A3J6C2_9BACL</name>
<feature type="transmembrane region" description="Helical" evidence="2">
    <location>
        <begin position="20"/>
        <end position="41"/>
    </location>
</feature>
<dbReference type="InterPro" id="IPR007813">
    <property type="entry name" value="PilN"/>
</dbReference>
<dbReference type="RefSeq" id="WP_036174559.1">
    <property type="nucleotide sequence ID" value="NZ_AVCZ01000009.1"/>
</dbReference>
<dbReference type="eggNOG" id="COG3166">
    <property type="taxonomic scope" value="Bacteria"/>
</dbReference>
<evidence type="ECO:0008006" key="5">
    <source>
        <dbReference type="Google" id="ProtNLM"/>
    </source>
</evidence>
<dbReference type="PANTHER" id="PTHR40278:SF1">
    <property type="entry name" value="DNA UTILIZATION PROTEIN HOFN"/>
    <property type="match status" value="1"/>
</dbReference>
<evidence type="ECO:0000256" key="1">
    <source>
        <dbReference type="SAM" id="Coils"/>
    </source>
</evidence>
<comment type="caution">
    <text evidence="3">The sequence shown here is derived from an EMBL/GenBank/DDBJ whole genome shotgun (WGS) entry which is preliminary data.</text>
</comment>
<dbReference type="InterPro" id="IPR052534">
    <property type="entry name" value="Extracell_DNA_Util/SecSys_Comp"/>
</dbReference>
<evidence type="ECO:0000256" key="2">
    <source>
        <dbReference type="SAM" id="Phobius"/>
    </source>
</evidence>
<keyword evidence="2" id="KW-1133">Transmembrane helix</keyword>
<evidence type="ECO:0000313" key="4">
    <source>
        <dbReference type="Proteomes" id="UP000030595"/>
    </source>
</evidence>
<evidence type="ECO:0000313" key="3">
    <source>
        <dbReference type="EMBL" id="KGR91255.1"/>
    </source>
</evidence>
<keyword evidence="1" id="KW-0175">Coiled coil</keyword>
<sequence>MIPDINLIPKLEKQQTTPLWIYIMVGIISVLALAILSWQYFSAIGAVSSLESEKEILQQQRDQLQAKLTELNSTQQGSIEETIEYVDMISYPVLPLITEIEALQPNNAYLRQYSFGVESVTITVDFETLNDVSEYVSRLSNSPYFVDIQLSDVTQFDLSNDGTAEGTETENFNVIPRHTSNLTLFIDQIYLATGGVQ</sequence>
<protein>
    <recommendedName>
        <fullName evidence="5">Fimbrial assembly protein</fullName>
    </recommendedName>
</protein>
<accession>A0A0A3J6C2</accession>
<reference evidence="3 4" key="1">
    <citation type="submission" date="2014-02" db="EMBL/GenBank/DDBJ databases">
        <title>Draft genome sequence of Lysinibacillus massiliensis CCUG 49529.</title>
        <authorList>
            <person name="Zhang F."/>
            <person name="Wang G."/>
            <person name="Zhang L."/>
        </authorList>
    </citation>
    <scope>NUCLEOTIDE SEQUENCE [LARGE SCALE GENOMIC DNA]</scope>
    <source>
        <strain evidence="3 4">CCUG 49529</strain>
    </source>
</reference>
<dbReference type="AlphaFoldDB" id="A0A0A3J6C2"/>
<feature type="coiled-coil region" evidence="1">
    <location>
        <begin position="47"/>
        <end position="74"/>
    </location>
</feature>
<proteinExistence type="predicted"/>
<keyword evidence="4" id="KW-1185">Reference proteome</keyword>
<dbReference type="EMBL" id="JPVQ01000009">
    <property type="protein sequence ID" value="KGR91255.1"/>
    <property type="molecule type" value="Genomic_DNA"/>
</dbReference>